<dbReference type="EMBL" id="JARQZJ010000096">
    <property type="protein sequence ID" value="KAK9885710.1"/>
    <property type="molecule type" value="Genomic_DNA"/>
</dbReference>
<gene>
    <name evidence="6" type="ORF">WA026_012475</name>
</gene>
<keyword evidence="4" id="KW-0560">Oxidoreductase</keyword>
<reference evidence="6 7" key="1">
    <citation type="submission" date="2023-03" db="EMBL/GenBank/DDBJ databases">
        <title>Genome insight into feeding habits of ladybird beetles.</title>
        <authorList>
            <person name="Li H.-S."/>
            <person name="Huang Y.-H."/>
            <person name="Pang H."/>
        </authorList>
    </citation>
    <scope>NUCLEOTIDE SEQUENCE [LARGE SCALE GENOMIC DNA]</scope>
    <source>
        <strain evidence="6">SYSU_2023b</strain>
        <tissue evidence="6">Whole body</tissue>
    </source>
</reference>
<accession>A0AAW1V0J5</accession>
<dbReference type="GO" id="GO:0005783">
    <property type="term" value="C:endoplasmic reticulum"/>
    <property type="evidence" value="ECO:0007669"/>
    <property type="project" value="TreeGrafter"/>
</dbReference>
<keyword evidence="7" id="KW-1185">Reference proteome</keyword>
<evidence type="ECO:0000256" key="4">
    <source>
        <dbReference type="ARBA" id="ARBA00023002"/>
    </source>
</evidence>
<evidence type="ECO:0000256" key="5">
    <source>
        <dbReference type="ARBA" id="ARBA00023136"/>
    </source>
</evidence>
<keyword evidence="3" id="KW-1133">Transmembrane helix</keyword>
<keyword evidence="2" id="KW-0812">Transmembrane</keyword>
<dbReference type="GO" id="GO:0006643">
    <property type="term" value="P:membrane lipid metabolic process"/>
    <property type="evidence" value="ECO:0007669"/>
    <property type="project" value="TreeGrafter"/>
</dbReference>
<dbReference type="AlphaFoldDB" id="A0AAW1V0J5"/>
<evidence type="ECO:0000313" key="7">
    <source>
        <dbReference type="Proteomes" id="UP001431783"/>
    </source>
</evidence>
<evidence type="ECO:0000256" key="3">
    <source>
        <dbReference type="ARBA" id="ARBA00022989"/>
    </source>
</evidence>
<evidence type="ECO:0000313" key="6">
    <source>
        <dbReference type="EMBL" id="KAK9885710.1"/>
    </source>
</evidence>
<comment type="caution">
    <text evidence="6">The sequence shown here is derived from an EMBL/GenBank/DDBJ whole genome shotgun (WGS) entry which is preliminary data.</text>
</comment>
<dbReference type="PANTHER" id="PTHR21624:SF1">
    <property type="entry name" value="ALKYLGLYCEROL MONOOXYGENASE"/>
    <property type="match status" value="1"/>
</dbReference>
<keyword evidence="5" id="KW-0472">Membrane</keyword>
<dbReference type="GO" id="GO:0016020">
    <property type="term" value="C:membrane"/>
    <property type="evidence" value="ECO:0007669"/>
    <property type="project" value="GOC"/>
</dbReference>
<organism evidence="6 7">
    <name type="scientific">Henosepilachna vigintioctopunctata</name>
    <dbReference type="NCBI Taxonomy" id="420089"/>
    <lineage>
        <taxon>Eukaryota</taxon>
        <taxon>Metazoa</taxon>
        <taxon>Ecdysozoa</taxon>
        <taxon>Arthropoda</taxon>
        <taxon>Hexapoda</taxon>
        <taxon>Insecta</taxon>
        <taxon>Pterygota</taxon>
        <taxon>Neoptera</taxon>
        <taxon>Endopterygota</taxon>
        <taxon>Coleoptera</taxon>
        <taxon>Polyphaga</taxon>
        <taxon>Cucujiformia</taxon>
        <taxon>Coccinelloidea</taxon>
        <taxon>Coccinellidae</taxon>
        <taxon>Epilachninae</taxon>
        <taxon>Epilachnini</taxon>
        <taxon>Henosepilachna</taxon>
    </lineage>
</organism>
<evidence type="ECO:0000256" key="1">
    <source>
        <dbReference type="ARBA" id="ARBA00004127"/>
    </source>
</evidence>
<proteinExistence type="predicted"/>
<dbReference type="InterPro" id="IPR051689">
    <property type="entry name" value="Sterol_desaturase/TMEM195"/>
</dbReference>
<dbReference type="Proteomes" id="UP001431783">
    <property type="component" value="Unassembled WGS sequence"/>
</dbReference>
<name>A0AAW1V0J5_9CUCU</name>
<evidence type="ECO:0000256" key="2">
    <source>
        <dbReference type="ARBA" id="ARBA00022692"/>
    </source>
</evidence>
<protein>
    <submittedName>
        <fullName evidence="6">Uncharacterized protein</fullName>
    </submittedName>
</protein>
<comment type="subcellular location">
    <subcellularLocation>
        <location evidence="1">Endomembrane system</location>
        <topology evidence="1">Multi-pass membrane protein</topology>
    </subcellularLocation>
</comment>
<sequence>MRSDICCRDKNYGGLLIICDRIFGRFASEKNNEEIIYGLVVISPSFNLLQLQLQTFFASFVFKELAK</sequence>
<dbReference type="GO" id="GO:0050479">
    <property type="term" value="F:glyceryl-ether monooxygenase activity"/>
    <property type="evidence" value="ECO:0007669"/>
    <property type="project" value="TreeGrafter"/>
</dbReference>
<dbReference type="PANTHER" id="PTHR21624">
    <property type="entry name" value="STEROL DESATURASE-RELATED PROTEIN"/>
    <property type="match status" value="1"/>
</dbReference>